<name>A0A923I894_9FIRM</name>
<sequence>MKVLFLGNSHTYFNDMPRTFARLCAAAGAGEPQTVLLAHSARPLSWHLEEYFELRYNLLYGGYDYCVIQQQAHPFPGAQQTARDGGRVIELCRAAGTVPVLLMTWAERAAPQRQQAMTLAYRELAAQTGALLAPVGEIWQLLRQRSPEIELFWRDGEHASPLGDYLIAATLCALLTGADPQALPSLGADFSGEAEIAFFDHPQVREDPAQIETALEEASCAAIRQAIREVCAGADL</sequence>
<keyword evidence="2" id="KW-1185">Reference proteome</keyword>
<dbReference type="RefSeq" id="WP_186888029.1">
    <property type="nucleotide sequence ID" value="NZ_JACONZ010000003.1"/>
</dbReference>
<proteinExistence type="predicted"/>
<comment type="caution">
    <text evidence="1">The sequence shown here is derived from an EMBL/GenBank/DDBJ whole genome shotgun (WGS) entry which is preliminary data.</text>
</comment>
<dbReference type="AlphaFoldDB" id="A0A923I894"/>
<gene>
    <name evidence="1" type="ORF">H8S23_09085</name>
</gene>
<evidence type="ECO:0008006" key="3">
    <source>
        <dbReference type="Google" id="ProtNLM"/>
    </source>
</evidence>
<dbReference type="Gene3D" id="3.40.50.1110">
    <property type="entry name" value="SGNH hydrolase"/>
    <property type="match status" value="1"/>
</dbReference>
<protein>
    <recommendedName>
        <fullName evidence="3">SGNH/GDSL hydrolase family protein</fullName>
    </recommendedName>
</protein>
<evidence type="ECO:0000313" key="2">
    <source>
        <dbReference type="Proteomes" id="UP000659630"/>
    </source>
</evidence>
<dbReference type="InterPro" id="IPR036514">
    <property type="entry name" value="SGNH_hydro_sf"/>
</dbReference>
<dbReference type="Proteomes" id="UP000659630">
    <property type="component" value="Unassembled WGS sequence"/>
</dbReference>
<accession>A0A923I894</accession>
<evidence type="ECO:0000313" key="1">
    <source>
        <dbReference type="EMBL" id="MBC5581659.1"/>
    </source>
</evidence>
<organism evidence="1 2">
    <name type="scientific">Anaerofilum hominis</name>
    <dbReference type="NCBI Taxonomy" id="2763016"/>
    <lineage>
        <taxon>Bacteria</taxon>
        <taxon>Bacillati</taxon>
        <taxon>Bacillota</taxon>
        <taxon>Clostridia</taxon>
        <taxon>Eubacteriales</taxon>
        <taxon>Oscillospiraceae</taxon>
        <taxon>Anaerofilum</taxon>
    </lineage>
</organism>
<reference evidence="1" key="1">
    <citation type="submission" date="2020-08" db="EMBL/GenBank/DDBJ databases">
        <title>Genome public.</title>
        <authorList>
            <person name="Liu C."/>
            <person name="Sun Q."/>
        </authorList>
    </citation>
    <scope>NUCLEOTIDE SEQUENCE</scope>
    <source>
        <strain evidence="1">BX8</strain>
    </source>
</reference>
<dbReference type="SUPFAM" id="SSF52266">
    <property type="entry name" value="SGNH hydrolase"/>
    <property type="match status" value="1"/>
</dbReference>
<dbReference type="EMBL" id="JACONZ010000003">
    <property type="protein sequence ID" value="MBC5581659.1"/>
    <property type="molecule type" value="Genomic_DNA"/>
</dbReference>